<dbReference type="PROSITE" id="PS00770">
    <property type="entry name" value="AA_TRANSFER_CLASS_4"/>
    <property type="match status" value="1"/>
</dbReference>
<dbReference type="InterPro" id="IPR043131">
    <property type="entry name" value="BCAT-like_N"/>
</dbReference>
<evidence type="ECO:0000256" key="4">
    <source>
        <dbReference type="RuleBase" id="RU004106"/>
    </source>
</evidence>
<dbReference type="Gene3D" id="3.20.10.10">
    <property type="entry name" value="D-amino Acid Aminotransferase, subunit A, domain 2"/>
    <property type="match status" value="1"/>
</dbReference>
<evidence type="ECO:0000256" key="1">
    <source>
        <dbReference type="ARBA" id="ARBA00001933"/>
    </source>
</evidence>
<dbReference type="InterPro" id="IPR050571">
    <property type="entry name" value="Class-IV_PLP-Dep_Aminotrnsfr"/>
</dbReference>
<dbReference type="RefSeq" id="WP_232594696.1">
    <property type="nucleotide sequence ID" value="NZ_BSPD01000054.1"/>
</dbReference>
<dbReference type="SUPFAM" id="SSF56752">
    <property type="entry name" value="D-aminoacid aminotransferase-like PLP-dependent enzymes"/>
    <property type="match status" value="1"/>
</dbReference>
<dbReference type="EMBL" id="BSPD01000054">
    <property type="protein sequence ID" value="GLS26506.1"/>
    <property type="molecule type" value="Genomic_DNA"/>
</dbReference>
<accession>A0AA37T611</accession>
<keyword evidence="3 5" id="KW-0663">Pyridoxal phosphate</keyword>
<comment type="cofactor">
    <cofactor evidence="1 5">
        <name>pyridoxal 5'-phosphate</name>
        <dbReference type="ChEBI" id="CHEBI:597326"/>
    </cofactor>
</comment>
<keyword evidence="6" id="KW-0456">Lyase</keyword>
<comment type="similarity">
    <text evidence="2 4">Belongs to the class-IV pyridoxal-phosphate-dependent aminotransferase family.</text>
</comment>
<evidence type="ECO:0000256" key="2">
    <source>
        <dbReference type="ARBA" id="ARBA00009320"/>
    </source>
</evidence>
<protein>
    <submittedName>
        <fullName evidence="6">Aminodeoxychorismate lyase</fullName>
    </submittedName>
</protein>
<dbReference type="GO" id="GO:0008696">
    <property type="term" value="F:4-amino-4-deoxychorismate lyase activity"/>
    <property type="evidence" value="ECO:0007669"/>
    <property type="project" value="TreeGrafter"/>
</dbReference>
<dbReference type="GO" id="GO:0008153">
    <property type="term" value="P:4-aminobenzoate biosynthetic process"/>
    <property type="evidence" value="ECO:0007669"/>
    <property type="project" value="TreeGrafter"/>
</dbReference>
<evidence type="ECO:0000256" key="3">
    <source>
        <dbReference type="ARBA" id="ARBA00022898"/>
    </source>
</evidence>
<evidence type="ECO:0000256" key="5">
    <source>
        <dbReference type="RuleBase" id="RU004516"/>
    </source>
</evidence>
<proteinExistence type="inferred from homology"/>
<dbReference type="PANTHER" id="PTHR42743">
    <property type="entry name" value="AMINO-ACID AMINOTRANSFERASE"/>
    <property type="match status" value="1"/>
</dbReference>
<dbReference type="Proteomes" id="UP001156870">
    <property type="component" value="Unassembled WGS sequence"/>
</dbReference>
<dbReference type="AlphaFoldDB" id="A0AA37T611"/>
<name>A0AA37T611_9GAMM</name>
<dbReference type="InterPro" id="IPR001544">
    <property type="entry name" value="Aminotrans_IV"/>
</dbReference>
<gene>
    <name evidence="6" type="primary">pabC</name>
    <name evidence="6" type="ORF">GCM10007877_22220</name>
</gene>
<dbReference type="InterPro" id="IPR036038">
    <property type="entry name" value="Aminotransferase-like"/>
</dbReference>
<dbReference type="GO" id="GO:0005829">
    <property type="term" value="C:cytosol"/>
    <property type="evidence" value="ECO:0007669"/>
    <property type="project" value="TreeGrafter"/>
</dbReference>
<dbReference type="Pfam" id="PF01063">
    <property type="entry name" value="Aminotran_4"/>
    <property type="match status" value="1"/>
</dbReference>
<sequence length="322" mass="35782">MNPFPLSSVNGELNGTLSPMDRGFSYGDGVFETIKIEHGVAPLWQVHWARLVESLSQLDISFDAARFECYLSSFMQEVHKICDQQSYTDVVILKIMVSRGVVMARGYWPSHRGNSPVQPSDSKATTQPTIVFTANLLSSASSSAICVWRCPIRLSHQPLLAGLKHLNKLEYVMAAGAVPTDYDDGLLLDMSGHVIEATTSNIYAIIGGFVVTPVLHECGVNGVLRRVLIEQVGSELGDPECLVEERVLTFEEFISAEALFVTNSVHGFRYVKKVTWHDERQGVEVPAKLNDADFPITHPAVEKLQAQCRLVVESGRFSRRFW</sequence>
<dbReference type="PANTHER" id="PTHR42743:SF2">
    <property type="entry name" value="AMINODEOXYCHORISMATE LYASE"/>
    <property type="match status" value="1"/>
</dbReference>
<dbReference type="InterPro" id="IPR043132">
    <property type="entry name" value="BCAT-like_C"/>
</dbReference>
<organism evidence="6 7">
    <name type="scientific">Marinibactrum halimedae</name>
    <dbReference type="NCBI Taxonomy" id="1444977"/>
    <lineage>
        <taxon>Bacteria</taxon>
        <taxon>Pseudomonadati</taxon>
        <taxon>Pseudomonadota</taxon>
        <taxon>Gammaproteobacteria</taxon>
        <taxon>Cellvibrionales</taxon>
        <taxon>Cellvibrionaceae</taxon>
        <taxon>Marinibactrum</taxon>
    </lineage>
</organism>
<evidence type="ECO:0000313" key="7">
    <source>
        <dbReference type="Proteomes" id="UP001156870"/>
    </source>
</evidence>
<dbReference type="Gene3D" id="3.30.470.10">
    <property type="match status" value="1"/>
</dbReference>
<reference evidence="6 7" key="1">
    <citation type="journal article" date="2014" name="Int. J. Syst. Evol. Microbiol.">
        <title>Complete genome sequence of Corynebacterium casei LMG S-19264T (=DSM 44701T), isolated from a smear-ripened cheese.</title>
        <authorList>
            <consortium name="US DOE Joint Genome Institute (JGI-PGF)"/>
            <person name="Walter F."/>
            <person name="Albersmeier A."/>
            <person name="Kalinowski J."/>
            <person name="Ruckert C."/>
        </authorList>
    </citation>
    <scope>NUCLEOTIDE SEQUENCE [LARGE SCALE GENOMIC DNA]</scope>
    <source>
        <strain evidence="6 7">NBRC 110095</strain>
    </source>
</reference>
<keyword evidence="7" id="KW-1185">Reference proteome</keyword>
<comment type="caution">
    <text evidence="6">The sequence shown here is derived from an EMBL/GenBank/DDBJ whole genome shotgun (WGS) entry which is preliminary data.</text>
</comment>
<dbReference type="InterPro" id="IPR018300">
    <property type="entry name" value="Aminotrans_IV_CS"/>
</dbReference>
<evidence type="ECO:0000313" key="6">
    <source>
        <dbReference type="EMBL" id="GLS26506.1"/>
    </source>
</evidence>